<feature type="compositionally biased region" description="Polar residues" evidence="3">
    <location>
        <begin position="950"/>
        <end position="960"/>
    </location>
</feature>
<evidence type="ECO:0000256" key="3">
    <source>
        <dbReference type="SAM" id="MobiDB-lite"/>
    </source>
</evidence>
<evidence type="ECO:0000259" key="4">
    <source>
        <dbReference type="Pfam" id="PF14818"/>
    </source>
</evidence>
<evidence type="ECO:0000256" key="1">
    <source>
        <dbReference type="ARBA" id="ARBA00023054"/>
    </source>
</evidence>
<evidence type="ECO:0000256" key="2">
    <source>
        <dbReference type="SAM" id="Coils"/>
    </source>
</evidence>
<dbReference type="InterPro" id="IPR027882">
    <property type="entry name" value="SOGA1/2-like_CC"/>
</dbReference>
<feature type="compositionally biased region" description="Low complexity" evidence="3">
    <location>
        <begin position="45"/>
        <end position="55"/>
    </location>
</feature>
<protein>
    <submittedName>
        <fullName evidence="5">Protein SOGA3a</fullName>
    </submittedName>
</protein>
<feature type="compositionally biased region" description="Basic and acidic residues" evidence="3">
    <location>
        <begin position="222"/>
        <end position="238"/>
    </location>
</feature>
<comment type="caution">
    <text evidence="5">The sequence shown here is derived from an EMBL/GenBank/DDBJ whole genome shotgun (WGS) entry which is preliminary data.</text>
</comment>
<sequence>MWTAFMNGSGLHGGGDAGGGYVQSQGWEFVPCSGMERKDRGRGNSRSPLRRISSPPTVFSQLYETQFGTSPGAGEGGAATQLEVLRGQMWQGPELQQQQPTHHTRLRKKFDDLKKRHVQDKQEWMREKESLLREVADIQGGENRRILLDLKTVLEEVQVEVKREEEKRSELQLQYTRDRCAWEVEKAELQCRIAQLEARERAELVSGRVQTAAGPGSVASRSNREQRGETSTLRREREEQRRLLADTHSTAMDLRCRLDHNERDWSREKAELLERFDVERKEWESQLKDMQKKIEELYCEVRAKREETGLDTERQDEHNVVHRLSMRSTSTGSSLLSDNSHSQPLSSSSQSELSRHPPLPGFGCNSNISGSGGRDSQQSSCFQADNLCDFNVSGQFTQNDHVHAELLDELRSRGPWKQVTDIREAVDTLELEAIFHGAIGCGVVQKNGSEGNERNVHVDSQESLLWEELSFSSTRKKNTTALNAALKEIARVSEELCSYQDEIRKKSVDKRNQSDSLCLPEEREMLPGHDKTRQELDESPCDLSQIYDDLRALGRENWITLSPDNTWQADRGPDESWRMSATDPDSYRDTQTSPGVLSEMDIPAPPIPPRTSSWNLSSPTDPDTELHIPESPMATVRKCHSPCVLVDRKCSSPSIVRKFGAMLQENEGKVLIDGKVASCAVPVNSNCNVGCCHSRWSCDASKFINSKLSAYGTVQKSFSEVNILDAGKDSDYSPGVGNIQSPELQIPPFVKDLPVELLLSSLEITPASSNIQGSRRNIMLEQKTAEFNRTLFQAEMGRGVDEQDSFTVTDACSLGCQPDLSAAYASDEVLLPRESKFQPHFTDVTASVTGIHPEVTLSLPTLDSPIQNPEVQPRRGRCGTEAQKVRVRQEIPSGLSPEQPQAGLREASTSQSPAHHSEVKHKLRTASSPSRKTHHRAVTEAPFSEPALPANTQPGQNVERSSSKNENPHGAKPQPARVGVSLQQPSAENKQRQMTQPGHQAQPKHASVPLSQSDSSRPGPRMMNDHPWKPLTLAAYPRPEGSRSNYGAVERILKNYESAARAQQNHSLQSEMTASPNVSVKQEENATELDMLDMHPLLLPPTLRHTQPSHTSQKHTSHTQLSSHGVMGVTEIQLAVQEKDKSCFSSSSIQKNFSRPARPANRRLPSRWASRSPTSSSSTSSSPSTTPVVPPSFPLQKHTSSFTYSHAFHIETVII</sequence>
<proteinExistence type="predicted"/>
<feature type="coiled-coil region" evidence="2">
    <location>
        <begin position="114"/>
        <end position="174"/>
    </location>
</feature>
<dbReference type="AlphaFoldDB" id="A0AAV1N723"/>
<feature type="compositionally biased region" description="Polar residues" evidence="3">
    <location>
        <begin position="981"/>
        <end position="999"/>
    </location>
</feature>
<dbReference type="Proteomes" id="UP001314229">
    <property type="component" value="Unassembled WGS sequence"/>
</dbReference>
<dbReference type="PANTHER" id="PTHR15705:SF1">
    <property type="entry name" value="RIKEN CDNA 9330159F19 GENE"/>
    <property type="match status" value="1"/>
</dbReference>
<dbReference type="Pfam" id="PF14818">
    <property type="entry name" value="SOGA1-2-like_CC"/>
    <property type="match status" value="1"/>
</dbReference>
<feature type="domain" description="SOGA 1/2-like coiled-coil" evidence="4">
    <location>
        <begin position="252"/>
        <end position="305"/>
    </location>
</feature>
<feature type="region of interest" description="Disordered" evidence="3">
    <location>
        <begin position="859"/>
        <end position="1025"/>
    </location>
</feature>
<feature type="region of interest" description="Disordered" evidence="3">
    <location>
        <begin position="207"/>
        <end position="238"/>
    </location>
</feature>
<evidence type="ECO:0000313" key="5">
    <source>
        <dbReference type="EMBL" id="CAK6954347.1"/>
    </source>
</evidence>
<feature type="region of interest" description="Disordered" evidence="3">
    <location>
        <begin position="564"/>
        <end position="604"/>
    </location>
</feature>
<feature type="region of interest" description="Disordered" evidence="3">
    <location>
        <begin position="306"/>
        <end position="377"/>
    </location>
</feature>
<name>A0AAV1N723_SCOSC</name>
<feature type="region of interest" description="Disordered" evidence="3">
    <location>
        <begin position="1147"/>
        <end position="1192"/>
    </location>
</feature>
<feature type="region of interest" description="Disordered" evidence="3">
    <location>
        <begin position="510"/>
        <end position="537"/>
    </location>
</feature>
<feature type="region of interest" description="Disordered" evidence="3">
    <location>
        <begin position="33"/>
        <end position="55"/>
    </location>
</feature>
<feature type="compositionally biased region" description="Basic and acidic residues" evidence="3">
    <location>
        <begin position="306"/>
        <end position="320"/>
    </location>
</feature>
<organism evidence="5 6">
    <name type="scientific">Scomber scombrus</name>
    <name type="common">Atlantic mackerel</name>
    <name type="synonym">Scomber vernalis</name>
    <dbReference type="NCBI Taxonomy" id="13677"/>
    <lineage>
        <taxon>Eukaryota</taxon>
        <taxon>Metazoa</taxon>
        <taxon>Chordata</taxon>
        <taxon>Craniata</taxon>
        <taxon>Vertebrata</taxon>
        <taxon>Euteleostomi</taxon>
        <taxon>Actinopterygii</taxon>
        <taxon>Neopterygii</taxon>
        <taxon>Teleostei</taxon>
        <taxon>Neoteleostei</taxon>
        <taxon>Acanthomorphata</taxon>
        <taxon>Pelagiaria</taxon>
        <taxon>Scombriformes</taxon>
        <taxon>Scombridae</taxon>
        <taxon>Scomber</taxon>
    </lineage>
</organism>
<feature type="region of interest" description="Disordered" evidence="3">
    <location>
        <begin position="1100"/>
        <end position="1125"/>
    </location>
</feature>
<feature type="compositionally biased region" description="Basic and acidic residues" evidence="3">
    <location>
        <begin position="520"/>
        <end position="536"/>
    </location>
</feature>
<feature type="compositionally biased region" description="Low complexity" evidence="3">
    <location>
        <begin position="1172"/>
        <end position="1187"/>
    </location>
</feature>
<keyword evidence="1 2" id="KW-0175">Coiled coil</keyword>
<feature type="compositionally biased region" description="Polar residues" evidence="3">
    <location>
        <begin position="859"/>
        <end position="870"/>
    </location>
</feature>
<reference evidence="5 6" key="1">
    <citation type="submission" date="2024-01" db="EMBL/GenBank/DDBJ databases">
        <authorList>
            <person name="Alioto T."/>
            <person name="Alioto T."/>
            <person name="Gomez Garrido J."/>
        </authorList>
    </citation>
    <scope>NUCLEOTIDE SEQUENCE [LARGE SCALE GENOMIC DNA]</scope>
</reference>
<evidence type="ECO:0000313" key="6">
    <source>
        <dbReference type="Proteomes" id="UP001314229"/>
    </source>
</evidence>
<gene>
    <name evidence="5" type="ORF">FSCOSCO3_A031853</name>
</gene>
<feature type="compositionally biased region" description="Low complexity" evidence="3">
    <location>
        <begin position="336"/>
        <end position="352"/>
    </location>
</feature>
<dbReference type="PANTHER" id="PTHR15705">
    <property type="entry name" value="MCG7194, ISOFORM CRA_A"/>
    <property type="match status" value="1"/>
</dbReference>
<keyword evidence="6" id="KW-1185">Reference proteome</keyword>
<feature type="compositionally biased region" description="Polar residues" evidence="3">
    <location>
        <begin position="326"/>
        <end position="335"/>
    </location>
</feature>
<dbReference type="EMBL" id="CAWUFR010000016">
    <property type="protein sequence ID" value="CAK6954347.1"/>
    <property type="molecule type" value="Genomic_DNA"/>
</dbReference>
<accession>A0AAV1N723</accession>